<gene>
    <name evidence="1" type="ORF">WOLCODRAFT_139342</name>
</gene>
<evidence type="ECO:0000313" key="1">
    <source>
        <dbReference type="EMBL" id="PCH44951.1"/>
    </source>
</evidence>
<dbReference type="AlphaFoldDB" id="A0A2H3JSM3"/>
<organism evidence="1 2">
    <name type="scientific">Wolfiporia cocos (strain MD-104)</name>
    <name type="common">Brown rot fungus</name>
    <dbReference type="NCBI Taxonomy" id="742152"/>
    <lineage>
        <taxon>Eukaryota</taxon>
        <taxon>Fungi</taxon>
        <taxon>Dikarya</taxon>
        <taxon>Basidiomycota</taxon>
        <taxon>Agaricomycotina</taxon>
        <taxon>Agaricomycetes</taxon>
        <taxon>Polyporales</taxon>
        <taxon>Phaeolaceae</taxon>
        <taxon>Wolfiporia</taxon>
    </lineage>
</organism>
<accession>A0A2H3JSM3</accession>
<reference evidence="1 2" key="1">
    <citation type="journal article" date="2012" name="Science">
        <title>The Paleozoic origin of enzymatic lignin decomposition reconstructed from 31 fungal genomes.</title>
        <authorList>
            <person name="Floudas D."/>
            <person name="Binder M."/>
            <person name="Riley R."/>
            <person name="Barry K."/>
            <person name="Blanchette R.A."/>
            <person name="Henrissat B."/>
            <person name="Martinez A.T."/>
            <person name="Otillar R."/>
            <person name="Spatafora J.W."/>
            <person name="Yadav J.S."/>
            <person name="Aerts A."/>
            <person name="Benoit I."/>
            <person name="Boyd A."/>
            <person name="Carlson A."/>
            <person name="Copeland A."/>
            <person name="Coutinho P.M."/>
            <person name="de Vries R.P."/>
            <person name="Ferreira P."/>
            <person name="Findley K."/>
            <person name="Foster B."/>
            <person name="Gaskell J."/>
            <person name="Glotzer D."/>
            <person name="Gorecki P."/>
            <person name="Heitman J."/>
            <person name="Hesse C."/>
            <person name="Hori C."/>
            <person name="Igarashi K."/>
            <person name="Jurgens J.A."/>
            <person name="Kallen N."/>
            <person name="Kersten P."/>
            <person name="Kohler A."/>
            <person name="Kuees U."/>
            <person name="Kumar T.K.A."/>
            <person name="Kuo A."/>
            <person name="LaButti K."/>
            <person name="Larrondo L.F."/>
            <person name="Lindquist E."/>
            <person name="Ling A."/>
            <person name="Lombard V."/>
            <person name="Lucas S."/>
            <person name="Lundell T."/>
            <person name="Martin R."/>
            <person name="McLaughlin D.J."/>
            <person name="Morgenstern I."/>
            <person name="Morin E."/>
            <person name="Murat C."/>
            <person name="Nagy L.G."/>
            <person name="Nolan M."/>
            <person name="Ohm R.A."/>
            <person name="Patyshakuliyeva A."/>
            <person name="Rokas A."/>
            <person name="Ruiz-Duenas F.J."/>
            <person name="Sabat G."/>
            <person name="Salamov A."/>
            <person name="Samejima M."/>
            <person name="Schmutz J."/>
            <person name="Slot J.C."/>
            <person name="St John F."/>
            <person name="Stenlid J."/>
            <person name="Sun H."/>
            <person name="Sun S."/>
            <person name="Syed K."/>
            <person name="Tsang A."/>
            <person name="Wiebenga A."/>
            <person name="Young D."/>
            <person name="Pisabarro A."/>
            <person name="Eastwood D.C."/>
            <person name="Martin F."/>
            <person name="Cullen D."/>
            <person name="Grigoriev I.V."/>
            <person name="Hibbett D.S."/>
        </authorList>
    </citation>
    <scope>NUCLEOTIDE SEQUENCE [LARGE SCALE GENOMIC DNA]</scope>
    <source>
        <strain evidence="1 2">MD-104</strain>
    </source>
</reference>
<name>A0A2H3JSM3_WOLCO</name>
<evidence type="ECO:0000313" key="2">
    <source>
        <dbReference type="Proteomes" id="UP000218811"/>
    </source>
</evidence>
<dbReference type="EMBL" id="KB468168">
    <property type="protein sequence ID" value="PCH44951.1"/>
    <property type="molecule type" value="Genomic_DNA"/>
</dbReference>
<sequence length="229" mass="25907">MLCHRQSDSLGDATHERPPWEAYATLLSPLGYGYPRYYPQAGNSQHEIAIGDVAFFEPGGQYIRILNVFQPATSAVNTCFGITDPFERLNIEDFAIEDLTLQMPLVLGSEGVTAVPEKGWDISSNDKLYLHCKMDYAAFMMLPTRTVKVQKLHAPEGTIESFVSRNHLYWNRLGADFDIGQRRNEVFFVTSWMKTTHWLGGICYAGARDRTFTFDRYGLVKVSEGPSSF</sequence>
<proteinExistence type="predicted"/>
<keyword evidence="2" id="KW-1185">Reference proteome</keyword>
<dbReference type="Proteomes" id="UP000218811">
    <property type="component" value="Unassembled WGS sequence"/>
</dbReference>
<protein>
    <submittedName>
        <fullName evidence="1">Uncharacterized protein</fullName>
    </submittedName>
</protein>